<proteinExistence type="predicted"/>
<gene>
    <name evidence="1" type="ORF">RJT34_15733</name>
</gene>
<keyword evidence="2" id="KW-1185">Reference proteome</keyword>
<protein>
    <submittedName>
        <fullName evidence="1">Uncharacterized protein</fullName>
    </submittedName>
</protein>
<dbReference type="Proteomes" id="UP001359559">
    <property type="component" value="Unassembled WGS sequence"/>
</dbReference>
<accession>A0AAN9PBP8</accession>
<evidence type="ECO:0000313" key="1">
    <source>
        <dbReference type="EMBL" id="KAK7292878.1"/>
    </source>
</evidence>
<name>A0AAN9PBP8_CLITE</name>
<sequence>MWMHGGLLHCTLSISKANGLSMHRCCLMLQLQNNDTQHAVESLSLLSSLRGNMVPPTLTSISKRFKPFCVRSLSLKLSVCFIAWNL</sequence>
<dbReference type="AlphaFoldDB" id="A0AAN9PBP8"/>
<evidence type="ECO:0000313" key="2">
    <source>
        <dbReference type="Proteomes" id="UP001359559"/>
    </source>
</evidence>
<comment type="caution">
    <text evidence="1">The sequence shown here is derived from an EMBL/GenBank/DDBJ whole genome shotgun (WGS) entry which is preliminary data.</text>
</comment>
<dbReference type="EMBL" id="JAYKXN010000004">
    <property type="protein sequence ID" value="KAK7292878.1"/>
    <property type="molecule type" value="Genomic_DNA"/>
</dbReference>
<reference evidence="1 2" key="1">
    <citation type="submission" date="2024-01" db="EMBL/GenBank/DDBJ databases">
        <title>The genomes of 5 underutilized Papilionoideae crops provide insights into root nodulation and disease resistance.</title>
        <authorList>
            <person name="Yuan L."/>
        </authorList>
    </citation>
    <scope>NUCLEOTIDE SEQUENCE [LARGE SCALE GENOMIC DNA]</scope>
    <source>
        <strain evidence="1">LY-2023</strain>
        <tissue evidence="1">Leaf</tissue>
    </source>
</reference>
<organism evidence="1 2">
    <name type="scientific">Clitoria ternatea</name>
    <name type="common">Butterfly pea</name>
    <dbReference type="NCBI Taxonomy" id="43366"/>
    <lineage>
        <taxon>Eukaryota</taxon>
        <taxon>Viridiplantae</taxon>
        <taxon>Streptophyta</taxon>
        <taxon>Embryophyta</taxon>
        <taxon>Tracheophyta</taxon>
        <taxon>Spermatophyta</taxon>
        <taxon>Magnoliopsida</taxon>
        <taxon>eudicotyledons</taxon>
        <taxon>Gunneridae</taxon>
        <taxon>Pentapetalae</taxon>
        <taxon>rosids</taxon>
        <taxon>fabids</taxon>
        <taxon>Fabales</taxon>
        <taxon>Fabaceae</taxon>
        <taxon>Papilionoideae</taxon>
        <taxon>50 kb inversion clade</taxon>
        <taxon>NPAAA clade</taxon>
        <taxon>indigoferoid/millettioid clade</taxon>
        <taxon>Phaseoleae</taxon>
        <taxon>Clitoria</taxon>
    </lineage>
</organism>